<gene>
    <name evidence="1" type="primary">rpl6B</name>
</gene>
<dbReference type="RefSeq" id="XP_001713636.1">
    <property type="nucleotide sequence ID" value="XM_001713584.1"/>
</dbReference>
<dbReference type="PANTHER" id="PTHR10715">
    <property type="entry name" value="60S RIBOSOMAL PROTEIN L6"/>
    <property type="match status" value="1"/>
</dbReference>
<evidence type="ECO:0000313" key="2">
    <source>
        <dbReference type="Proteomes" id="UP000242167"/>
    </source>
</evidence>
<dbReference type="InterPro" id="IPR000915">
    <property type="entry name" value="60S_ribosomal_eL6"/>
</dbReference>
<dbReference type="EMBL" id="AF165818">
    <property type="protein sequence ID" value="AAK39931.1"/>
    <property type="molecule type" value="Genomic_DNA"/>
</dbReference>
<dbReference type="GO" id="GO:0000027">
    <property type="term" value="P:ribosomal large subunit assembly"/>
    <property type="evidence" value="ECO:0007669"/>
    <property type="project" value="TreeGrafter"/>
</dbReference>
<dbReference type="SUPFAM" id="SSF50104">
    <property type="entry name" value="Translation proteins SH3-like domain"/>
    <property type="match status" value="1"/>
</dbReference>
<protein>
    <submittedName>
        <fullName evidence="1">60S ribosomal protein L6B</fullName>
    </submittedName>
</protein>
<geneLocation type="nucleomorph" evidence="1"/>
<dbReference type="GO" id="GO:0003723">
    <property type="term" value="F:RNA binding"/>
    <property type="evidence" value="ECO:0007669"/>
    <property type="project" value="TreeGrafter"/>
</dbReference>
<dbReference type="PIR" id="D90100">
    <property type="entry name" value="D90100"/>
</dbReference>
<dbReference type="GeneID" id="857418"/>
<keyword evidence="1" id="KW-0689">Ribosomal protein</keyword>
<organism evidence="1 2">
    <name type="scientific">Guillardia theta</name>
    <name type="common">Cryptophyte</name>
    <name type="synonym">Cryptomonas phi</name>
    <dbReference type="NCBI Taxonomy" id="55529"/>
    <lineage>
        <taxon>Eukaryota</taxon>
        <taxon>Cryptophyceae</taxon>
        <taxon>Pyrenomonadales</taxon>
        <taxon>Geminigeraceae</taxon>
        <taxon>Guillardia</taxon>
    </lineage>
</organism>
<keyword evidence="1" id="KW-0687">Ribonucleoprotein</keyword>
<dbReference type="GO" id="GO:0003735">
    <property type="term" value="F:structural constituent of ribosome"/>
    <property type="evidence" value="ECO:0007669"/>
    <property type="project" value="InterPro"/>
</dbReference>
<dbReference type="AlphaFoldDB" id="Q98RL7"/>
<dbReference type="PANTHER" id="PTHR10715:SF0">
    <property type="entry name" value="LARGE RIBOSOMAL SUBUNIT PROTEIN EL6"/>
    <property type="match status" value="1"/>
</dbReference>
<evidence type="ECO:0000313" key="1">
    <source>
        <dbReference type="EMBL" id="AAK39931.1"/>
    </source>
</evidence>
<accession>Q98RL7</accession>
<proteinExistence type="predicted"/>
<sequence length="169" mass="19778">MFPFSKRSTWIEKVEFLSSNNTNNSIKQKKNKSEKKLANKDFKIGDILIIKKRNNYGKKCVFLGHTDDGNLLLSGIMKFNGIGYLKIHWKYVVKSGVSLKGLNFLTKHTNKDYLEELKKSKHYSNTVLTNKIAKKNIFYSEELQKRLLNKIKKKALLISYFRTKTFFKS</sequence>
<dbReference type="GO" id="GO:0002181">
    <property type="term" value="P:cytoplasmic translation"/>
    <property type="evidence" value="ECO:0007669"/>
    <property type="project" value="TreeGrafter"/>
</dbReference>
<dbReference type="InterPro" id="IPR008991">
    <property type="entry name" value="Translation_prot_SH3-like_sf"/>
</dbReference>
<dbReference type="GO" id="GO:0022625">
    <property type="term" value="C:cytosolic large ribosomal subunit"/>
    <property type="evidence" value="ECO:0007669"/>
    <property type="project" value="TreeGrafter"/>
</dbReference>
<reference evidence="1 2" key="1">
    <citation type="journal article" date="2001" name="Nature">
        <title>The highly reduced genome of an enslaved algal nucleus.</title>
        <authorList>
            <person name="Douglas S."/>
            <person name="Zauner S."/>
            <person name="Fraunholz M."/>
            <person name="Beaton M."/>
            <person name="Penny S."/>
            <person name="Deng L."/>
            <person name="Wu X."/>
            <person name="Reith M."/>
            <person name="Cavalier-Smith T."/>
            <person name="Maier U."/>
        </authorList>
    </citation>
    <scope>NUCLEOTIDE SEQUENCE [LARGE SCALE GENOMIC DNA]</scope>
</reference>
<name>Q98RL7_GUITH</name>
<keyword evidence="1" id="KW-0542">Nucleomorph</keyword>
<dbReference type="Proteomes" id="UP000242167">
    <property type="component" value="Nucleomorph 1"/>
</dbReference>